<sequence length="442" mass="48254">MTKGLNREIWRIALPAIVTNVTIPLLGLLDTAIAGHLDASRGALYIGAVSVGAMMFNLLYWNFGFLRMGTSGLTAQAYGRRDTGMQAAILQRSTLLGLAIGVLIIALQWPLQRAALWVIGPGDDVRALALIYFYIGVWGAPPTLMMMSIKGWLLGMQDSRSPMIISIGVNVLNIAVSLLAVYGLKLGFAGIAVGTVTAQWAGLLYCWWLLRHKHRGLLSRMSWHTALRGGGLWSFFRVNGDIFARSTLMMVLNLFFMAVGARSGEMVLAVNALIMQLFTLFSYFMDGIAMAGEALVGKYWGMNRGKRLHSCVLRLFGWAAVLTLLCATLYAAVPGSIFGLLTSDSRVVAASVDYRWWCAAIPVAGMAAFVWDGVFIGLTRTRAMTLAVAVAVAAFFALYAALPRSMGNQALWFAFVTYLALRSLVQTAQYLWRRPGTRPLAD</sequence>
<dbReference type="RefSeq" id="WP_154327319.1">
    <property type="nucleotide sequence ID" value="NZ_CP045696.1"/>
</dbReference>
<feature type="transmembrane region" description="Helical" evidence="6">
    <location>
        <begin position="242"/>
        <end position="261"/>
    </location>
</feature>
<accession>A0A6L5XAH1</accession>
<dbReference type="Pfam" id="PF01554">
    <property type="entry name" value="MatE"/>
    <property type="match status" value="2"/>
</dbReference>
<feature type="transmembrane region" description="Helical" evidence="6">
    <location>
        <begin position="188"/>
        <end position="210"/>
    </location>
</feature>
<keyword evidence="3 6" id="KW-0812">Transmembrane</keyword>
<dbReference type="CDD" id="cd13136">
    <property type="entry name" value="MATE_DinF_like"/>
    <property type="match status" value="1"/>
</dbReference>
<comment type="similarity">
    <text evidence="2">Belongs to the multi antimicrobial extrusion (MATE) (TC 2.A.66.1) family.</text>
</comment>
<evidence type="ECO:0000313" key="8">
    <source>
        <dbReference type="Proteomes" id="UP000483362"/>
    </source>
</evidence>
<reference evidence="7 8" key="1">
    <citation type="submission" date="2019-08" db="EMBL/GenBank/DDBJ databases">
        <title>In-depth cultivation of the pig gut microbiome towards novel bacterial diversity and tailored functional studies.</title>
        <authorList>
            <person name="Wylensek D."/>
            <person name="Hitch T.C.A."/>
            <person name="Clavel T."/>
        </authorList>
    </citation>
    <scope>NUCLEOTIDE SEQUENCE [LARGE SCALE GENOMIC DNA]</scope>
    <source>
        <strain evidence="7 8">Oil-RF-744-WCA-WT-10</strain>
    </source>
</reference>
<evidence type="ECO:0000256" key="1">
    <source>
        <dbReference type="ARBA" id="ARBA00004141"/>
    </source>
</evidence>
<feature type="transmembrane region" description="Helical" evidence="6">
    <location>
        <begin position="129"/>
        <end position="149"/>
    </location>
</feature>
<gene>
    <name evidence="7" type="ORF">FYJ29_02555</name>
</gene>
<dbReference type="NCBIfam" id="TIGR00797">
    <property type="entry name" value="matE"/>
    <property type="match status" value="1"/>
</dbReference>
<organism evidence="7 8">
    <name type="scientific">Sodaliphilus pleomorphus</name>
    <dbReference type="NCBI Taxonomy" id="2606626"/>
    <lineage>
        <taxon>Bacteria</taxon>
        <taxon>Pseudomonadati</taxon>
        <taxon>Bacteroidota</taxon>
        <taxon>Bacteroidia</taxon>
        <taxon>Bacteroidales</taxon>
        <taxon>Muribaculaceae</taxon>
        <taxon>Sodaliphilus</taxon>
    </lineage>
</organism>
<proteinExistence type="inferred from homology"/>
<feature type="transmembrane region" description="Helical" evidence="6">
    <location>
        <begin position="316"/>
        <end position="342"/>
    </location>
</feature>
<dbReference type="Proteomes" id="UP000483362">
    <property type="component" value="Unassembled WGS sequence"/>
</dbReference>
<feature type="transmembrane region" description="Helical" evidence="6">
    <location>
        <begin position="354"/>
        <end position="371"/>
    </location>
</feature>
<dbReference type="InterPro" id="IPR044644">
    <property type="entry name" value="DinF-like"/>
</dbReference>
<comment type="subcellular location">
    <subcellularLocation>
        <location evidence="1">Membrane</location>
        <topology evidence="1">Multi-pass membrane protein</topology>
    </subcellularLocation>
</comment>
<evidence type="ECO:0000313" key="7">
    <source>
        <dbReference type="EMBL" id="MSS16657.1"/>
    </source>
</evidence>
<feature type="transmembrane region" description="Helical" evidence="6">
    <location>
        <begin position="12"/>
        <end position="37"/>
    </location>
</feature>
<name>A0A6L5XAH1_9BACT</name>
<keyword evidence="8" id="KW-1185">Reference proteome</keyword>
<evidence type="ECO:0000256" key="4">
    <source>
        <dbReference type="ARBA" id="ARBA00022989"/>
    </source>
</evidence>
<comment type="caution">
    <text evidence="7">The sequence shown here is derived from an EMBL/GenBank/DDBJ whole genome shotgun (WGS) entry which is preliminary data.</text>
</comment>
<feature type="transmembrane region" description="Helical" evidence="6">
    <location>
        <begin position="408"/>
        <end position="425"/>
    </location>
</feature>
<dbReference type="GO" id="GO:0015297">
    <property type="term" value="F:antiporter activity"/>
    <property type="evidence" value="ECO:0007669"/>
    <property type="project" value="InterPro"/>
</dbReference>
<keyword evidence="5 6" id="KW-0472">Membrane</keyword>
<evidence type="ECO:0000256" key="2">
    <source>
        <dbReference type="ARBA" id="ARBA00010199"/>
    </source>
</evidence>
<feature type="transmembrane region" description="Helical" evidence="6">
    <location>
        <begin position="383"/>
        <end position="402"/>
    </location>
</feature>
<evidence type="ECO:0000256" key="3">
    <source>
        <dbReference type="ARBA" id="ARBA00022692"/>
    </source>
</evidence>
<keyword evidence="4 6" id="KW-1133">Transmembrane helix</keyword>
<feature type="transmembrane region" description="Helical" evidence="6">
    <location>
        <begin position="161"/>
        <end position="182"/>
    </location>
</feature>
<feature type="transmembrane region" description="Helical" evidence="6">
    <location>
        <begin position="43"/>
        <end position="66"/>
    </location>
</feature>
<dbReference type="PANTHER" id="PTHR42893:SF46">
    <property type="entry name" value="PROTEIN DETOXIFICATION 44, CHLOROPLASTIC"/>
    <property type="match status" value="1"/>
</dbReference>
<evidence type="ECO:0000256" key="6">
    <source>
        <dbReference type="SAM" id="Phobius"/>
    </source>
</evidence>
<dbReference type="GO" id="GO:0042910">
    <property type="term" value="F:xenobiotic transmembrane transporter activity"/>
    <property type="evidence" value="ECO:0007669"/>
    <property type="project" value="InterPro"/>
</dbReference>
<dbReference type="PANTHER" id="PTHR42893">
    <property type="entry name" value="PROTEIN DETOXIFICATION 44, CHLOROPLASTIC-RELATED"/>
    <property type="match status" value="1"/>
</dbReference>
<feature type="transmembrane region" description="Helical" evidence="6">
    <location>
        <begin position="87"/>
        <end position="109"/>
    </location>
</feature>
<protein>
    <submittedName>
        <fullName evidence="7">MATE family efflux transporter</fullName>
    </submittedName>
</protein>
<feature type="transmembrane region" description="Helical" evidence="6">
    <location>
        <begin position="273"/>
        <end position="296"/>
    </location>
</feature>
<dbReference type="InterPro" id="IPR002528">
    <property type="entry name" value="MATE_fam"/>
</dbReference>
<dbReference type="AlphaFoldDB" id="A0A6L5XAH1"/>
<evidence type="ECO:0000256" key="5">
    <source>
        <dbReference type="ARBA" id="ARBA00023136"/>
    </source>
</evidence>
<dbReference type="GO" id="GO:0005886">
    <property type="term" value="C:plasma membrane"/>
    <property type="evidence" value="ECO:0007669"/>
    <property type="project" value="TreeGrafter"/>
</dbReference>
<dbReference type="EMBL" id="VULT01000003">
    <property type="protein sequence ID" value="MSS16657.1"/>
    <property type="molecule type" value="Genomic_DNA"/>
</dbReference>